<dbReference type="InterPro" id="IPR002524">
    <property type="entry name" value="Cation_efflux"/>
</dbReference>
<evidence type="ECO:0000256" key="4">
    <source>
        <dbReference type="ARBA" id="ARBA00022692"/>
    </source>
</evidence>
<dbReference type="GO" id="GO:0005886">
    <property type="term" value="C:plasma membrane"/>
    <property type="evidence" value="ECO:0007669"/>
    <property type="project" value="TreeGrafter"/>
</dbReference>
<feature type="domain" description="Cation efflux protein transmembrane" evidence="14">
    <location>
        <begin position="57"/>
        <end position="277"/>
    </location>
</feature>
<dbReference type="SUPFAM" id="SSF161111">
    <property type="entry name" value="Cation efflux protein transmembrane domain-like"/>
    <property type="match status" value="1"/>
</dbReference>
<dbReference type="PANTHER" id="PTHR11562">
    <property type="entry name" value="CATION EFFLUX PROTEIN/ ZINC TRANSPORTER"/>
    <property type="match status" value="1"/>
</dbReference>
<evidence type="ECO:0000256" key="11">
    <source>
        <dbReference type="ARBA" id="ARBA00023329"/>
    </source>
</evidence>
<dbReference type="GO" id="GO:0005385">
    <property type="term" value="F:zinc ion transmembrane transporter activity"/>
    <property type="evidence" value="ECO:0007669"/>
    <property type="project" value="UniProtKB-ARBA"/>
</dbReference>
<evidence type="ECO:0000256" key="3">
    <source>
        <dbReference type="ARBA" id="ARBA00022448"/>
    </source>
</evidence>
<sequence>MTRPNQEQLQDDPNRLSIILEEDGYGSAVSSTSTSSQLNFTKEHDQQQFSRRNERVLIIISCLTFVFIIAELVGGYLGNSLAIMTDAFHMMSDLAGFLISILAIRLSRKKPTAKFSFGFHRAEVLGALASIFTIWALTGLLIYLAVIRIVHADYEIEPDAMMITASVGVCFNVIIGGLLYFAKTKKGSNDKSNSSISDSYGEISPTSFPTSNKNLNIRAAFIHALGDLVQSVGVLIASIVIKFTGYKLADPLCTFVFSLLVLMTTFSVFKDTILVLMEAVPSQINLSKICTDIIAIEGVVEITDMKLWSLNMESTAISIHLNVHKDQNKALTKPYHNLDQNVNSIKQSLVIVHMFENKDSAVAWSPSTQQSQRLEEIDISRQNLELGDWLDINHETGEINITGSTFSLRVINETFQIRAAVILLSEDLCLAPGFGRVGCFAKEMNFEKDQIYMAWITYNKYSTNKDLRRQLAKMNAEWVLDSQLKVSILQSELNAFLQANSLKGMQSVNGVVVSKDNETGSIYNPKHGVCDYQLTSKTAFNVGSFVHFIPIEDLFECMTALNISKTSSLGDNISVFSSDPDLKLSISNWNYNAQRKVVSVPGWERGKEVLAEVDDHINFYTPLKLGSQAVNENKNGSTKKDAETTKVVPPNIGRTESETDAVVVLSRPKSVLLFALKTDSPDRKFSMAKSKFEVEPRVGDWFRISLPTCEILRKIDEPVLQTVPISNELIKLHTQMKVLDDFVEENEVCGYSKDLGAIIDNANILHEWQLGKTIDIWVLSTSEINGAHWRIFSEKSKPQRQSGLRPKNYTSFKQSCSSLNVKETEDFKDISKKKIGNTSRSPFPNKEKSDMKPKNHLLKVVPKDVDKGFSIRTSGKSTSQSSLLKRGFEVKAVVTFVSPNNVFFYAVQSDLANPCIIISAAEFGDNQKPCMGQWFQLTMKSENDRRNIRGVPLPSPVLPSQVDKGKLMIKTKVKIMSLPKMASMNSSFCGYSKDLGPIVDNSDYLKPYQLHKTIDVLVQHCKHRDGSSWCIFNERLHKLCQNK</sequence>
<dbReference type="Gene3D" id="1.20.1510.10">
    <property type="entry name" value="Cation efflux protein transmembrane domain"/>
    <property type="match status" value="1"/>
</dbReference>
<evidence type="ECO:0000256" key="7">
    <source>
        <dbReference type="ARBA" id="ARBA00022906"/>
    </source>
</evidence>
<evidence type="ECO:0000256" key="12">
    <source>
        <dbReference type="ARBA" id="ARBA00048349"/>
    </source>
</evidence>
<keyword evidence="8 13" id="KW-1133">Transmembrane helix</keyword>
<proteinExistence type="inferred from homology"/>
<keyword evidence="15" id="KW-1185">Reference proteome</keyword>
<dbReference type="NCBIfam" id="TIGR01297">
    <property type="entry name" value="CDF"/>
    <property type="match status" value="1"/>
</dbReference>
<keyword evidence="5" id="KW-0479">Metal-binding</keyword>
<dbReference type="AlphaFoldDB" id="A0A915CY06"/>
<evidence type="ECO:0000256" key="6">
    <source>
        <dbReference type="ARBA" id="ARBA00022833"/>
    </source>
</evidence>
<dbReference type="InterPro" id="IPR050681">
    <property type="entry name" value="CDF/SLC30A"/>
</dbReference>
<keyword evidence="3" id="KW-0813">Transport</keyword>
<organism evidence="15 16">
    <name type="scientific">Ditylenchus dipsaci</name>
    <dbReference type="NCBI Taxonomy" id="166011"/>
    <lineage>
        <taxon>Eukaryota</taxon>
        <taxon>Metazoa</taxon>
        <taxon>Ecdysozoa</taxon>
        <taxon>Nematoda</taxon>
        <taxon>Chromadorea</taxon>
        <taxon>Rhabditida</taxon>
        <taxon>Tylenchina</taxon>
        <taxon>Tylenchomorpha</taxon>
        <taxon>Sphaerularioidea</taxon>
        <taxon>Anguinidae</taxon>
        <taxon>Anguininae</taxon>
        <taxon>Ditylenchus</taxon>
    </lineage>
</organism>
<dbReference type="InterPro" id="IPR027469">
    <property type="entry name" value="Cation_efflux_TMD_sf"/>
</dbReference>
<evidence type="ECO:0000256" key="2">
    <source>
        <dbReference type="ARBA" id="ARBA00008873"/>
    </source>
</evidence>
<dbReference type="FunFam" id="1.20.1510.10:FF:000002">
    <property type="entry name" value="zinc transporter 3 isoform X1"/>
    <property type="match status" value="1"/>
</dbReference>
<dbReference type="PANTHER" id="PTHR11562:SF84">
    <property type="entry name" value="LD05335P"/>
    <property type="match status" value="1"/>
</dbReference>
<feature type="transmembrane region" description="Helical" evidence="13">
    <location>
        <begin position="125"/>
        <end position="150"/>
    </location>
</feature>
<evidence type="ECO:0000259" key="14">
    <source>
        <dbReference type="Pfam" id="PF01545"/>
    </source>
</evidence>
<feature type="transmembrane region" description="Helical" evidence="13">
    <location>
        <begin position="162"/>
        <end position="182"/>
    </location>
</feature>
<evidence type="ECO:0000256" key="13">
    <source>
        <dbReference type="SAM" id="Phobius"/>
    </source>
</evidence>
<dbReference type="GO" id="GO:0030658">
    <property type="term" value="C:transport vesicle membrane"/>
    <property type="evidence" value="ECO:0007669"/>
    <property type="project" value="UniProtKB-SubCell"/>
</dbReference>
<evidence type="ECO:0000256" key="9">
    <source>
        <dbReference type="ARBA" id="ARBA00023065"/>
    </source>
</evidence>
<keyword evidence="6" id="KW-0862">Zinc</keyword>
<dbReference type="Pfam" id="PF01545">
    <property type="entry name" value="Cation_efflux"/>
    <property type="match status" value="1"/>
</dbReference>
<comment type="catalytic activity">
    <reaction evidence="12">
        <text>Zn(2+)(in) + 2 H(+)(out) = Zn(2+)(out) + 2 H(+)(in)</text>
        <dbReference type="Rhea" id="RHEA:72627"/>
        <dbReference type="ChEBI" id="CHEBI:15378"/>
        <dbReference type="ChEBI" id="CHEBI:29105"/>
    </reaction>
</comment>
<evidence type="ECO:0000313" key="15">
    <source>
        <dbReference type="Proteomes" id="UP000887574"/>
    </source>
</evidence>
<keyword evidence="4 13" id="KW-0812">Transmembrane</keyword>
<keyword evidence="11" id="KW-0968">Cytoplasmic vesicle</keyword>
<comment type="similarity">
    <text evidence="2">Belongs to the cation diffusion facilitator (CDF) transporter (TC 2.A.4) family. SLC30A subfamily.</text>
</comment>
<accession>A0A915CY06</accession>
<keyword evidence="9" id="KW-0406">Ion transport</keyword>
<dbReference type="Proteomes" id="UP000887574">
    <property type="component" value="Unplaced"/>
</dbReference>
<reference evidence="16" key="1">
    <citation type="submission" date="2022-11" db="UniProtKB">
        <authorList>
            <consortium name="WormBaseParasite"/>
        </authorList>
    </citation>
    <scope>IDENTIFICATION</scope>
</reference>
<evidence type="ECO:0000256" key="5">
    <source>
        <dbReference type="ARBA" id="ARBA00022723"/>
    </source>
</evidence>
<feature type="transmembrane region" description="Helical" evidence="13">
    <location>
        <begin position="248"/>
        <end position="269"/>
    </location>
</feature>
<comment type="subcellular location">
    <subcellularLocation>
        <location evidence="1">Cytoplasmic vesicle</location>
        <location evidence="1">Secretory vesicle membrane</location>
        <topology evidence="1">Multi-pass membrane protein</topology>
    </subcellularLocation>
</comment>
<keyword evidence="7" id="KW-0864">Zinc transport</keyword>
<name>A0A915CY06_9BILA</name>
<protein>
    <recommendedName>
        <fullName evidence="14">Cation efflux protein transmembrane domain-containing protein</fullName>
    </recommendedName>
</protein>
<feature type="transmembrane region" description="Helical" evidence="13">
    <location>
        <begin position="83"/>
        <end position="104"/>
    </location>
</feature>
<evidence type="ECO:0000256" key="10">
    <source>
        <dbReference type="ARBA" id="ARBA00023136"/>
    </source>
</evidence>
<dbReference type="InterPro" id="IPR058533">
    <property type="entry name" value="Cation_efflux_TM"/>
</dbReference>
<dbReference type="GO" id="GO:0046872">
    <property type="term" value="F:metal ion binding"/>
    <property type="evidence" value="ECO:0007669"/>
    <property type="project" value="UniProtKB-KW"/>
</dbReference>
<feature type="transmembrane region" description="Helical" evidence="13">
    <location>
        <begin position="56"/>
        <end position="77"/>
    </location>
</feature>
<evidence type="ECO:0000256" key="1">
    <source>
        <dbReference type="ARBA" id="ARBA00004638"/>
    </source>
</evidence>
<dbReference type="GO" id="GO:0010043">
    <property type="term" value="P:response to zinc ion"/>
    <property type="evidence" value="ECO:0007669"/>
    <property type="project" value="TreeGrafter"/>
</dbReference>
<dbReference type="WBParaSite" id="jg13344">
    <property type="protein sequence ID" value="jg13344"/>
    <property type="gene ID" value="jg13344"/>
</dbReference>
<evidence type="ECO:0000256" key="8">
    <source>
        <dbReference type="ARBA" id="ARBA00022989"/>
    </source>
</evidence>
<evidence type="ECO:0000313" key="16">
    <source>
        <dbReference type="WBParaSite" id="jg13344"/>
    </source>
</evidence>
<keyword evidence="10 13" id="KW-0472">Membrane</keyword>